<sequence length="60" mass="7401">MEIICHKIPLKAQKSDFAYWQTQSYQARLKTLEEIRQEYHQWKDNSVESRLQRVYTISKR</sequence>
<dbReference type="HOGENOM" id="CLU_197522_0_0_3"/>
<name>E0U7B8_GLOV7</name>
<dbReference type="OrthoDB" id="573992at2"/>
<dbReference type="EMBL" id="CP002198">
    <property type="protein sequence ID" value="ADN12505.1"/>
    <property type="molecule type" value="Genomic_DNA"/>
</dbReference>
<evidence type="ECO:0000313" key="2">
    <source>
        <dbReference type="Proteomes" id="UP000008206"/>
    </source>
</evidence>
<gene>
    <name evidence="1" type="ordered locus">Cyan7822_0460</name>
</gene>
<dbReference type="Proteomes" id="UP000008206">
    <property type="component" value="Chromosome"/>
</dbReference>
<evidence type="ECO:0000313" key="1">
    <source>
        <dbReference type="EMBL" id="ADN12505.1"/>
    </source>
</evidence>
<keyword evidence="2" id="KW-1185">Reference proteome</keyword>
<proteinExistence type="predicted"/>
<dbReference type="eggNOG" id="ENOG5033A6C">
    <property type="taxonomic scope" value="Bacteria"/>
</dbReference>
<dbReference type="KEGG" id="cyj:Cyan7822_0460"/>
<dbReference type="AlphaFoldDB" id="E0U7B8"/>
<protein>
    <recommendedName>
        <fullName evidence="3">Toxin secretion, membrane fusion protein</fullName>
    </recommendedName>
</protein>
<evidence type="ECO:0008006" key="3">
    <source>
        <dbReference type="Google" id="ProtNLM"/>
    </source>
</evidence>
<reference evidence="2" key="1">
    <citation type="journal article" date="2011" name="MBio">
        <title>Novel metabolic attributes of the genus Cyanothece, comprising a group of unicellular nitrogen-fixing Cyanobacteria.</title>
        <authorList>
            <person name="Bandyopadhyay A."/>
            <person name="Elvitigala T."/>
            <person name="Welsh E."/>
            <person name="Stockel J."/>
            <person name="Liberton M."/>
            <person name="Min H."/>
            <person name="Sherman L.A."/>
            <person name="Pakrasi H.B."/>
        </authorList>
    </citation>
    <scope>NUCLEOTIDE SEQUENCE [LARGE SCALE GENOMIC DNA]</scope>
    <source>
        <strain evidence="2">PCC 7822</strain>
    </source>
</reference>
<accession>E0U7B8</accession>
<organism evidence="1 2">
    <name type="scientific">Gloeothece verrucosa (strain PCC 7822)</name>
    <name type="common">Cyanothece sp. (strain PCC 7822)</name>
    <dbReference type="NCBI Taxonomy" id="497965"/>
    <lineage>
        <taxon>Bacteria</taxon>
        <taxon>Bacillati</taxon>
        <taxon>Cyanobacteriota</taxon>
        <taxon>Cyanophyceae</taxon>
        <taxon>Oscillatoriophycideae</taxon>
        <taxon>Chroococcales</taxon>
        <taxon>Aphanothecaceae</taxon>
        <taxon>Gloeothece</taxon>
        <taxon>Gloeothece verrucosa</taxon>
    </lineage>
</organism>